<evidence type="ECO:0008006" key="3">
    <source>
        <dbReference type="Google" id="ProtNLM"/>
    </source>
</evidence>
<comment type="caution">
    <text evidence="1">The sequence shown here is derived from an EMBL/GenBank/DDBJ whole genome shotgun (WGS) entry which is preliminary data.</text>
</comment>
<dbReference type="GeneID" id="93330705"/>
<dbReference type="RefSeq" id="WP_025072906.1">
    <property type="nucleotide sequence ID" value="NZ_CABOGP010000152.1"/>
</dbReference>
<dbReference type="EMBL" id="QSRD01000152">
    <property type="protein sequence ID" value="RGK90833.1"/>
    <property type="molecule type" value="Genomic_DNA"/>
</dbReference>
<proteinExistence type="predicted"/>
<gene>
    <name evidence="1" type="ORF">DXC89_11335</name>
</gene>
<evidence type="ECO:0000313" key="1">
    <source>
        <dbReference type="EMBL" id="RGK90833.1"/>
    </source>
</evidence>
<protein>
    <recommendedName>
        <fullName evidence="3">Virulence protein</fullName>
    </recommendedName>
</protein>
<dbReference type="Proteomes" id="UP000260835">
    <property type="component" value="Unassembled WGS sequence"/>
</dbReference>
<evidence type="ECO:0000313" key="2">
    <source>
        <dbReference type="Proteomes" id="UP000260835"/>
    </source>
</evidence>
<accession>A0A3E4QAJ6</accession>
<dbReference type="AlphaFoldDB" id="A0A3E4QAJ6"/>
<sequence>MNTSYKSKTKTSAGNQRSYFDWGSNMQIIQKGNGKIVMTEGELTRFFGVTWSKLNHRLQTVMKSSHLHPNEKVAGEEEIIINGQLKGYAPLYSLTTIIALSFQLDSTEAHLFRKYICERLQKPVSVIIPMFMFGNTNN</sequence>
<reference evidence="1 2" key="1">
    <citation type="submission" date="2018-08" db="EMBL/GenBank/DDBJ databases">
        <title>A genome reference for cultivated species of the human gut microbiota.</title>
        <authorList>
            <person name="Zou Y."/>
            <person name="Xue W."/>
            <person name="Luo G."/>
        </authorList>
    </citation>
    <scope>NUCLEOTIDE SEQUENCE [LARGE SCALE GENOMIC DNA]</scope>
    <source>
        <strain evidence="1 2">TF09-12</strain>
    </source>
</reference>
<name>A0A3E4QAJ6_9BACT</name>
<organism evidence="1 2">
    <name type="scientific">Prevotella disiens</name>
    <dbReference type="NCBI Taxonomy" id="28130"/>
    <lineage>
        <taxon>Bacteria</taxon>
        <taxon>Pseudomonadati</taxon>
        <taxon>Bacteroidota</taxon>
        <taxon>Bacteroidia</taxon>
        <taxon>Bacteroidales</taxon>
        <taxon>Prevotellaceae</taxon>
        <taxon>Prevotella</taxon>
    </lineage>
</organism>